<comment type="caution">
    <text evidence="3">The sequence shown here is derived from an EMBL/GenBank/DDBJ whole genome shotgun (WGS) entry which is preliminary data.</text>
</comment>
<evidence type="ECO:0000256" key="1">
    <source>
        <dbReference type="SAM" id="MobiDB-lite"/>
    </source>
</evidence>
<feature type="compositionally biased region" description="Polar residues" evidence="1">
    <location>
        <begin position="33"/>
        <end position="42"/>
    </location>
</feature>
<reference evidence="3 4" key="1">
    <citation type="submission" date="2020-10" db="EMBL/GenBank/DDBJ databases">
        <title>The Coptis chinensis genome and diversification of protoberbering-type alkaloids.</title>
        <authorList>
            <person name="Wang B."/>
            <person name="Shu S."/>
            <person name="Song C."/>
            <person name="Liu Y."/>
        </authorList>
    </citation>
    <scope>NUCLEOTIDE SEQUENCE [LARGE SCALE GENOMIC DNA]</scope>
    <source>
        <strain evidence="3">HL-2020</strain>
        <tissue evidence="3">Leaf</tissue>
    </source>
</reference>
<dbReference type="GO" id="GO:0004842">
    <property type="term" value="F:ubiquitin-protein transferase activity"/>
    <property type="evidence" value="ECO:0007669"/>
    <property type="project" value="TreeGrafter"/>
</dbReference>
<gene>
    <name evidence="3" type="ORF">IFM89_016151</name>
</gene>
<feature type="compositionally biased region" description="Low complexity" evidence="1">
    <location>
        <begin position="16"/>
        <end position="32"/>
    </location>
</feature>
<dbReference type="PANTHER" id="PTHR45751">
    <property type="entry name" value="COPINE FAMILY PROTEIN 1"/>
    <property type="match status" value="1"/>
</dbReference>
<feature type="region of interest" description="Disordered" evidence="1">
    <location>
        <begin position="1"/>
        <end position="57"/>
    </location>
</feature>
<dbReference type="PANTHER" id="PTHR45751:SF38">
    <property type="entry name" value="E3 UBIQUITIN-PROTEIN LIGASE RGLG5-LIKE"/>
    <property type="match status" value="1"/>
</dbReference>
<sequence>MGGKPSKRKSNRHYQSPHVLRPSLPSPSHHSPYNGSNVQQPGTRSRTSSNNTRYSKIDDNYTSLEQVTKALAQAGLESSNLIVGIDFTKSNEWTGARSFNRKCLHDIGNSLNLYEQAISIIGRSLSAFDEDNLIPCYGFVDILKLCGGLLM</sequence>
<dbReference type="OrthoDB" id="5855668at2759"/>
<dbReference type="Pfam" id="PF07002">
    <property type="entry name" value="Copine"/>
    <property type="match status" value="1"/>
</dbReference>
<protein>
    <recommendedName>
        <fullName evidence="2">Copine C-terminal domain-containing protein</fullName>
    </recommendedName>
</protein>
<name>A0A835HHW4_9MAGN</name>
<organism evidence="3 4">
    <name type="scientific">Coptis chinensis</name>
    <dbReference type="NCBI Taxonomy" id="261450"/>
    <lineage>
        <taxon>Eukaryota</taxon>
        <taxon>Viridiplantae</taxon>
        <taxon>Streptophyta</taxon>
        <taxon>Embryophyta</taxon>
        <taxon>Tracheophyta</taxon>
        <taxon>Spermatophyta</taxon>
        <taxon>Magnoliopsida</taxon>
        <taxon>Ranunculales</taxon>
        <taxon>Ranunculaceae</taxon>
        <taxon>Coptidoideae</taxon>
        <taxon>Coptis</taxon>
    </lineage>
</organism>
<dbReference type="InterPro" id="IPR052079">
    <property type="entry name" value="E3_ligase/Copine_domain"/>
</dbReference>
<proteinExistence type="predicted"/>
<evidence type="ECO:0000313" key="4">
    <source>
        <dbReference type="Proteomes" id="UP000631114"/>
    </source>
</evidence>
<dbReference type="InterPro" id="IPR010734">
    <property type="entry name" value="Copine_C"/>
</dbReference>
<dbReference type="GO" id="GO:0005634">
    <property type="term" value="C:nucleus"/>
    <property type="evidence" value="ECO:0007669"/>
    <property type="project" value="TreeGrafter"/>
</dbReference>
<dbReference type="AlphaFoldDB" id="A0A835HHW4"/>
<dbReference type="GO" id="GO:0016567">
    <property type="term" value="P:protein ubiquitination"/>
    <property type="evidence" value="ECO:0007669"/>
    <property type="project" value="TreeGrafter"/>
</dbReference>
<feature type="compositionally biased region" description="Low complexity" evidence="1">
    <location>
        <begin position="43"/>
        <end position="53"/>
    </location>
</feature>
<feature type="domain" description="Copine C-terminal" evidence="2">
    <location>
        <begin position="103"/>
        <end position="141"/>
    </location>
</feature>
<accession>A0A835HHW4</accession>
<keyword evidence="4" id="KW-1185">Reference proteome</keyword>
<feature type="compositionally biased region" description="Basic residues" evidence="1">
    <location>
        <begin position="1"/>
        <end position="12"/>
    </location>
</feature>
<dbReference type="Proteomes" id="UP000631114">
    <property type="component" value="Unassembled WGS sequence"/>
</dbReference>
<evidence type="ECO:0000313" key="3">
    <source>
        <dbReference type="EMBL" id="KAF9597163.1"/>
    </source>
</evidence>
<dbReference type="EMBL" id="JADFTS010000007">
    <property type="protein sequence ID" value="KAF9597163.1"/>
    <property type="molecule type" value="Genomic_DNA"/>
</dbReference>
<evidence type="ECO:0000259" key="2">
    <source>
        <dbReference type="Pfam" id="PF07002"/>
    </source>
</evidence>